<dbReference type="PANTHER" id="PTHR47723:SF19">
    <property type="entry name" value="POLYNUCLEOTIDYL TRANSFERASE, RIBONUCLEASE H-LIKE SUPERFAMILY PROTEIN"/>
    <property type="match status" value="1"/>
</dbReference>
<proteinExistence type="predicted"/>
<name>A0AA88JJW5_FICCA</name>
<dbReference type="EMBL" id="BTGU01020318">
    <property type="protein sequence ID" value="GMN75322.1"/>
    <property type="molecule type" value="Genomic_DNA"/>
</dbReference>
<dbReference type="InterPro" id="IPR053151">
    <property type="entry name" value="RNase_H-like"/>
</dbReference>
<comment type="caution">
    <text evidence="1">The sequence shown here is derived from an EMBL/GenBank/DDBJ whole genome shotgun (WGS) entry which is preliminary data.</text>
</comment>
<keyword evidence="2" id="KW-1185">Reference proteome</keyword>
<reference evidence="1" key="1">
    <citation type="submission" date="2023-07" db="EMBL/GenBank/DDBJ databases">
        <title>draft genome sequence of fig (Ficus carica).</title>
        <authorList>
            <person name="Takahashi T."/>
            <person name="Nishimura K."/>
        </authorList>
    </citation>
    <scope>NUCLEOTIDE SEQUENCE</scope>
</reference>
<evidence type="ECO:0000313" key="2">
    <source>
        <dbReference type="Proteomes" id="UP001187192"/>
    </source>
</evidence>
<dbReference type="Proteomes" id="UP001187192">
    <property type="component" value="Unassembled WGS sequence"/>
</dbReference>
<dbReference type="AlphaFoldDB" id="A0AA88JJW5"/>
<evidence type="ECO:0000313" key="1">
    <source>
        <dbReference type="EMBL" id="GMN75322.1"/>
    </source>
</evidence>
<gene>
    <name evidence="1" type="ORF">TIFTF001_056295</name>
</gene>
<evidence type="ECO:0008006" key="3">
    <source>
        <dbReference type="Google" id="ProtNLM"/>
    </source>
</evidence>
<dbReference type="PANTHER" id="PTHR47723">
    <property type="entry name" value="OS05G0353850 PROTEIN"/>
    <property type="match status" value="1"/>
</dbReference>
<organism evidence="1 2">
    <name type="scientific">Ficus carica</name>
    <name type="common">Common fig</name>
    <dbReference type="NCBI Taxonomy" id="3494"/>
    <lineage>
        <taxon>Eukaryota</taxon>
        <taxon>Viridiplantae</taxon>
        <taxon>Streptophyta</taxon>
        <taxon>Embryophyta</taxon>
        <taxon>Tracheophyta</taxon>
        <taxon>Spermatophyta</taxon>
        <taxon>Magnoliopsida</taxon>
        <taxon>eudicotyledons</taxon>
        <taxon>Gunneridae</taxon>
        <taxon>Pentapetalae</taxon>
        <taxon>rosids</taxon>
        <taxon>fabids</taxon>
        <taxon>Rosales</taxon>
        <taxon>Moraceae</taxon>
        <taxon>Ficeae</taxon>
        <taxon>Ficus</taxon>
    </lineage>
</organism>
<sequence length="141" mass="15603">MGDFILCNGLDEPRAVKNHVTKLPWNPPTHGIIKINVDAAVNSSSDFIGVGAVARDEFGMVIAALSWRIFGKFSPQRPICRALESNVVADIREMLASNDCGCIRYASRDGNAIAHFFANYAISCFFDCIWIDSLPNRLRLL</sequence>
<protein>
    <recommendedName>
        <fullName evidence="3">RNase H type-1 domain-containing protein</fullName>
    </recommendedName>
</protein>
<accession>A0AA88JJW5</accession>